<gene>
    <name evidence="2" type="ORF">SAMN04487855_2763</name>
    <name evidence="1" type="ORF">SAMN05216589_3007</name>
</gene>
<dbReference type="Proteomes" id="UP000186904">
    <property type="component" value="Unassembled WGS sequence"/>
</dbReference>
<accession>A0A1I4P346</accession>
<protein>
    <submittedName>
        <fullName evidence="2">Uncharacterized protein</fullName>
    </submittedName>
</protein>
<keyword evidence="3" id="KW-1185">Reference proteome</keyword>
<name>A0A1I4P346_9GAMM</name>
<evidence type="ECO:0000313" key="3">
    <source>
        <dbReference type="Proteomes" id="UP000186599"/>
    </source>
</evidence>
<dbReference type="EMBL" id="FOGN01000006">
    <property type="protein sequence ID" value="SES27634.1"/>
    <property type="molecule type" value="Genomic_DNA"/>
</dbReference>
<evidence type="ECO:0000313" key="2">
    <source>
        <dbReference type="EMBL" id="SFM22188.1"/>
    </source>
</evidence>
<dbReference type="AlphaFoldDB" id="A0A1I4P346"/>
<evidence type="ECO:0000313" key="4">
    <source>
        <dbReference type="Proteomes" id="UP000186904"/>
    </source>
</evidence>
<dbReference type="Proteomes" id="UP000186599">
    <property type="component" value="Unassembled WGS sequence"/>
</dbReference>
<sequence>MLGFQSEAQEYQRHNSQADVGPKQAAAFLAACDQQQVLEQMPVNEFTDFWHL</sequence>
<organism evidence="2 3">
    <name type="scientific">Halopseudomonas bauzanensis</name>
    <dbReference type="NCBI Taxonomy" id="653930"/>
    <lineage>
        <taxon>Bacteria</taxon>
        <taxon>Pseudomonadati</taxon>
        <taxon>Pseudomonadota</taxon>
        <taxon>Gammaproteobacteria</taxon>
        <taxon>Pseudomonadales</taxon>
        <taxon>Pseudomonadaceae</taxon>
        <taxon>Halopseudomonas</taxon>
    </lineage>
</organism>
<proteinExistence type="predicted"/>
<dbReference type="EMBL" id="FOUA01000006">
    <property type="protein sequence ID" value="SFM22188.1"/>
    <property type="molecule type" value="Genomic_DNA"/>
</dbReference>
<evidence type="ECO:0000313" key="1">
    <source>
        <dbReference type="EMBL" id="SES27634.1"/>
    </source>
</evidence>
<reference evidence="3 4" key="1">
    <citation type="submission" date="2016-10" db="EMBL/GenBank/DDBJ databases">
        <authorList>
            <person name="de Groot N.N."/>
        </authorList>
    </citation>
    <scope>NUCLEOTIDE SEQUENCE [LARGE SCALE GENOMIC DNA]</scope>
    <source>
        <strain evidence="2 3">CGMCC 1.9095</strain>
        <strain evidence="1 4">DSM 22558</strain>
    </source>
</reference>